<evidence type="ECO:0000256" key="1">
    <source>
        <dbReference type="ARBA" id="ARBA00022679"/>
    </source>
</evidence>
<proteinExistence type="predicted"/>
<dbReference type="InterPro" id="IPR016181">
    <property type="entry name" value="Acyl_CoA_acyltransferase"/>
</dbReference>
<evidence type="ECO:0000313" key="5">
    <source>
        <dbReference type="Proteomes" id="UP000028984"/>
    </source>
</evidence>
<keyword evidence="5" id="KW-1185">Reference proteome</keyword>
<dbReference type="OrthoDB" id="1821130at2"/>
<keyword evidence="1 4" id="KW-0808">Transferase</keyword>
<protein>
    <submittedName>
        <fullName evidence="4">Acetyltransferase</fullName>
    </submittedName>
</protein>
<evidence type="ECO:0000256" key="2">
    <source>
        <dbReference type="ARBA" id="ARBA00023315"/>
    </source>
</evidence>
<dbReference type="PANTHER" id="PTHR43877">
    <property type="entry name" value="AMINOALKYLPHOSPHONATE N-ACETYLTRANSFERASE-RELATED-RELATED"/>
    <property type="match status" value="1"/>
</dbReference>
<evidence type="ECO:0000313" key="4">
    <source>
        <dbReference type="EMBL" id="KFI87257.1"/>
    </source>
</evidence>
<sequence length="147" mass="16627">MATWQDEHVHIRRMAPEDYEEAYALWEHTPGMHLQSLNNTYGGIALLLSKNPDSCFVATDPEGKVIATALGATDGRKGYLYHVAVDEQWRGHGIGTTLINRIYDVFKAIGIVKIGILVVADNIEGQEFWKKQGWNTRPDVIYFDHDL</sequence>
<evidence type="ECO:0000259" key="3">
    <source>
        <dbReference type="PROSITE" id="PS51186"/>
    </source>
</evidence>
<reference evidence="4 5" key="1">
    <citation type="submission" date="2014-03" db="EMBL/GenBank/DDBJ databases">
        <title>Genomics of Bifidobacteria.</title>
        <authorList>
            <person name="Ventura M."/>
            <person name="Milani C."/>
            <person name="Lugli G.A."/>
        </authorList>
    </citation>
    <scope>NUCLEOTIDE SEQUENCE [LARGE SCALE GENOMIC DNA]</scope>
    <source>
        <strain evidence="4 5">DSM 23975</strain>
    </source>
</reference>
<dbReference type="PROSITE" id="PS51186">
    <property type="entry name" value="GNAT"/>
    <property type="match status" value="1"/>
</dbReference>
<dbReference type="SUPFAM" id="SSF55729">
    <property type="entry name" value="Acyl-CoA N-acyltransferases (Nat)"/>
    <property type="match status" value="1"/>
</dbReference>
<dbReference type="STRING" id="1437610.BREU_0287"/>
<dbReference type="eggNOG" id="COG0456">
    <property type="taxonomic scope" value="Bacteria"/>
</dbReference>
<organism evidence="4 5">
    <name type="scientific">Bifidobacterium reuteri DSM 23975</name>
    <dbReference type="NCBI Taxonomy" id="1437610"/>
    <lineage>
        <taxon>Bacteria</taxon>
        <taxon>Bacillati</taxon>
        <taxon>Actinomycetota</taxon>
        <taxon>Actinomycetes</taxon>
        <taxon>Bifidobacteriales</taxon>
        <taxon>Bifidobacteriaceae</taxon>
        <taxon>Bifidobacterium</taxon>
    </lineage>
</organism>
<dbReference type="EMBL" id="JGZK01000003">
    <property type="protein sequence ID" value="KFI87257.1"/>
    <property type="molecule type" value="Genomic_DNA"/>
</dbReference>
<name>A0A087CVF7_9BIFI</name>
<gene>
    <name evidence="4" type="ORF">BREU_0287</name>
</gene>
<dbReference type="InterPro" id="IPR000182">
    <property type="entry name" value="GNAT_dom"/>
</dbReference>
<dbReference type="CDD" id="cd04301">
    <property type="entry name" value="NAT_SF"/>
    <property type="match status" value="1"/>
</dbReference>
<comment type="caution">
    <text evidence="4">The sequence shown here is derived from an EMBL/GenBank/DDBJ whole genome shotgun (WGS) entry which is preliminary data.</text>
</comment>
<dbReference type="Pfam" id="PF00583">
    <property type="entry name" value="Acetyltransf_1"/>
    <property type="match status" value="1"/>
</dbReference>
<dbReference type="AlphaFoldDB" id="A0A087CVF7"/>
<accession>A0A087CVF7</accession>
<feature type="domain" description="N-acetyltransferase" evidence="3">
    <location>
        <begin position="9"/>
        <end position="147"/>
    </location>
</feature>
<dbReference type="GO" id="GO:0016747">
    <property type="term" value="F:acyltransferase activity, transferring groups other than amino-acyl groups"/>
    <property type="evidence" value="ECO:0007669"/>
    <property type="project" value="InterPro"/>
</dbReference>
<dbReference type="Gene3D" id="3.40.630.30">
    <property type="match status" value="1"/>
</dbReference>
<keyword evidence="2" id="KW-0012">Acyltransferase</keyword>
<dbReference type="RefSeq" id="WP_044090041.1">
    <property type="nucleotide sequence ID" value="NZ_JDUW01000018.1"/>
</dbReference>
<dbReference type="Proteomes" id="UP000028984">
    <property type="component" value="Unassembled WGS sequence"/>
</dbReference>
<dbReference type="InterPro" id="IPR050832">
    <property type="entry name" value="Bact_Acetyltransf"/>
</dbReference>